<name>A0A078MIM9_9MICC</name>
<dbReference type="EMBL" id="LN483070">
    <property type="protein sequence ID" value="CEA07208.1"/>
    <property type="molecule type" value="Genomic_DNA"/>
</dbReference>
<dbReference type="PATRIC" id="fig|1461584.3.peg.513"/>
<sequence length="39" mass="4294">MKKLVALAAAAVAGVFAYRRWQESAAEKAVWKEATDKVE</sequence>
<evidence type="ECO:0000313" key="1">
    <source>
        <dbReference type="EMBL" id="CEA07208.1"/>
    </source>
</evidence>
<dbReference type="NCBIfam" id="NF038356">
    <property type="entry name" value="actino_DLW39"/>
    <property type="match status" value="1"/>
</dbReference>
<dbReference type="InterPro" id="IPR047990">
    <property type="entry name" value="DLW39-like"/>
</dbReference>
<organism evidence="1">
    <name type="scientific">Arthrobacter saudimassiliensis</name>
    <dbReference type="NCBI Taxonomy" id="1461584"/>
    <lineage>
        <taxon>Bacteria</taxon>
        <taxon>Bacillati</taxon>
        <taxon>Actinomycetota</taxon>
        <taxon>Actinomycetes</taxon>
        <taxon>Micrococcales</taxon>
        <taxon>Micrococcaceae</taxon>
        <taxon>Arthrobacter</taxon>
    </lineage>
</organism>
<gene>
    <name evidence="1" type="ORF">BN1051_00523</name>
</gene>
<proteinExistence type="predicted"/>
<accession>A0A078MIM9</accession>
<reference evidence="1" key="1">
    <citation type="submission" date="2014-07" db="EMBL/GenBank/DDBJ databases">
        <authorList>
            <person name="Urmite Genomes Urmite Genomes"/>
        </authorList>
    </citation>
    <scope>NUCLEOTIDE SEQUENCE</scope>
    <source>
        <strain evidence="1">11W110_air</strain>
    </source>
</reference>
<protein>
    <submittedName>
        <fullName evidence="1">Uncharacterized protein</fullName>
    </submittedName>
</protein>
<dbReference type="AlphaFoldDB" id="A0A078MIM9"/>